<dbReference type="InterPro" id="IPR035895">
    <property type="entry name" value="HPr-like_sf"/>
</dbReference>
<dbReference type="NCBIfam" id="TIGR01003">
    <property type="entry name" value="PTS_HPr_family"/>
    <property type="match status" value="1"/>
</dbReference>
<dbReference type="RefSeq" id="WP_267300472.1">
    <property type="nucleotide sequence ID" value="NZ_JAOQJZ010000003.1"/>
</dbReference>
<comment type="caution">
    <text evidence="5">The sequence shown here is derived from an EMBL/GenBank/DDBJ whole genome shotgun (WGS) entry which is preliminary data.</text>
</comment>
<evidence type="ECO:0000256" key="2">
    <source>
        <dbReference type="ARBA" id="ARBA00022490"/>
    </source>
</evidence>
<evidence type="ECO:0000256" key="3">
    <source>
        <dbReference type="ARBA" id="ARBA00022683"/>
    </source>
</evidence>
<dbReference type="PRINTS" id="PR00107">
    <property type="entry name" value="PHOSPHOCPHPR"/>
</dbReference>
<dbReference type="GO" id="GO:0009401">
    <property type="term" value="P:phosphoenolpyruvate-dependent sugar phosphotransferase system"/>
    <property type="evidence" value="ECO:0007669"/>
    <property type="project" value="UniProtKB-KW"/>
</dbReference>
<reference evidence="5 6" key="1">
    <citation type="journal article" date="2021" name="ISME Commun">
        <title>Automated analysis of genomic sequences facilitates high-throughput and comprehensive description of bacteria.</title>
        <authorList>
            <person name="Hitch T.C.A."/>
        </authorList>
    </citation>
    <scope>NUCLEOTIDE SEQUENCE [LARGE SCALE GENOMIC DNA]</scope>
    <source>
        <strain evidence="5 6">Sanger_31</strain>
    </source>
</reference>
<evidence type="ECO:0000313" key="5">
    <source>
        <dbReference type="EMBL" id="MCU6705037.1"/>
    </source>
</evidence>
<dbReference type="EMBL" id="JAOQJZ010000003">
    <property type="protein sequence ID" value="MCU6705037.1"/>
    <property type="molecule type" value="Genomic_DNA"/>
</dbReference>
<evidence type="ECO:0000313" key="6">
    <source>
        <dbReference type="Proteomes" id="UP001208131"/>
    </source>
</evidence>
<dbReference type="InterPro" id="IPR050399">
    <property type="entry name" value="HPr"/>
</dbReference>
<dbReference type="PANTHER" id="PTHR33705">
    <property type="entry name" value="PHOSPHOCARRIER PROTEIN HPR"/>
    <property type="match status" value="1"/>
</dbReference>
<dbReference type="CDD" id="cd00367">
    <property type="entry name" value="PTS-HPr_like"/>
    <property type="match status" value="1"/>
</dbReference>
<dbReference type="PROSITE" id="PS51350">
    <property type="entry name" value="PTS_HPR_DOM"/>
    <property type="match status" value="1"/>
</dbReference>
<dbReference type="SUPFAM" id="SSF55594">
    <property type="entry name" value="HPr-like"/>
    <property type="match status" value="1"/>
</dbReference>
<name>A0AAE3IGT4_9FIRM</name>
<feature type="domain" description="HPr" evidence="4">
    <location>
        <begin position="1"/>
        <end position="82"/>
    </location>
</feature>
<evidence type="ECO:0000259" key="4">
    <source>
        <dbReference type="PROSITE" id="PS51350"/>
    </source>
</evidence>
<protein>
    <submittedName>
        <fullName evidence="5">HPr family phosphocarrier protein</fullName>
    </submittedName>
</protein>
<keyword evidence="6" id="KW-1185">Reference proteome</keyword>
<dbReference type="InterPro" id="IPR000032">
    <property type="entry name" value="HPr-like"/>
</dbReference>
<proteinExistence type="predicted"/>
<dbReference type="Pfam" id="PF00381">
    <property type="entry name" value="PTS-HPr"/>
    <property type="match status" value="1"/>
</dbReference>
<keyword evidence="2" id="KW-0963">Cytoplasm</keyword>
<gene>
    <name evidence="5" type="ORF">OCV57_03730</name>
</gene>
<dbReference type="Gene3D" id="3.30.1340.10">
    <property type="entry name" value="HPr-like"/>
    <property type="match status" value="1"/>
</dbReference>
<dbReference type="AlphaFoldDB" id="A0AAE3IGT4"/>
<dbReference type="GO" id="GO:0005737">
    <property type="term" value="C:cytoplasm"/>
    <property type="evidence" value="ECO:0007669"/>
    <property type="project" value="UniProtKB-SubCell"/>
</dbReference>
<dbReference type="Proteomes" id="UP001208131">
    <property type="component" value="Unassembled WGS sequence"/>
</dbReference>
<evidence type="ECO:0000256" key="1">
    <source>
        <dbReference type="ARBA" id="ARBA00004496"/>
    </source>
</evidence>
<sequence length="82" mass="8799">MKTFSYTITDEIGIHARPAGLLAKKAKEFESVCTIEKGGKSVNITKLMGLGVKQGDTVTVTCEGADEDKASEALKAFFEETL</sequence>
<comment type="subcellular location">
    <subcellularLocation>
        <location evidence="1">Cytoplasm</location>
    </subcellularLocation>
</comment>
<organism evidence="5 6">
    <name type="scientific">Hominimerdicola aceti</name>
    <dbReference type="NCBI Taxonomy" id="2981726"/>
    <lineage>
        <taxon>Bacteria</taxon>
        <taxon>Bacillati</taxon>
        <taxon>Bacillota</taxon>
        <taxon>Clostridia</taxon>
        <taxon>Eubacteriales</taxon>
        <taxon>Oscillospiraceae</taxon>
        <taxon>Hominimerdicola</taxon>
    </lineage>
</organism>
<accession>A0AAE3IGT4</accession>
<keyword evidence="3" id="KW-0598">Phosphotransferase system</keyword>
<dbReference type="PANTHER" id="PTHR33705:SF2">
    <property type="entry name" value="PHOSPHOCARRIER PROTEIN NPR"/>
    <property type="match status" value="1"/>
</dbReference>